<dbReference type="GO" id="GO:0061630">
    <property type="term" value="F:ubiquitin protein ligase activity"/>
    <property type="evidence" value="ECO:0007669"/>
    <property type="project" value="TreeGrafter"/>
</dbReference>
<evidence type="ECO:0000256" key="3">
    <source>
        <dbReference type="PROSITE-ProRule" id="PRU00175"/>
    </source>
</evidence>
<keyword evidence="1 3" id="KW-0863">Zinc-finger</keyword>
<dbReference type="OrthoDB" id="6381204at2759"/>
<feature type="domain" description="RING-type" evidence="4">
    <location>
        <begin position="4"/>
        <end position="48"/>
    </location>
</feature>
<dbReference type="AlphaFoldDB" id="A0A7I8V401"/>
<proteinExistence type="predicted"/>
<dbReference type="GO" id="GO:0008270">
    <property type="term" value="F:zinc ion binding"/>
    <property type="evidence" value="ECO:0007669"/>
    <property type="project" value="UniProtKB-KW"/>
</dbReference>
<evidence type="ECO:0000256" key="2">
    <source>
        <dbReference type="ARBA" id="ARBA00022833"/>
    </source>
</evidence>
<name>A0A7I8V401_9ANNE</name>
<keyword evidence="2" id="KW-0862">Zinc</keyword>
<dbReference type="Proteomes" id="UP000549394">
    <property type="component" value="Unassembled WGS sequence"/>
</dbReference>
<evidence type="ECO:0000256" key="1">
    <source>
        <dbReference type="ARBA" id="ARBA00022771"/>
    </source>
</evidence>
<evidence type="ECO:0000313" key="6">
    <source>
        <dbReference type="Proteomes" id="UP000549394"/>
    </source>
</evidence>
<reference evidence="5 6" key="1">
    <citation type="submission" date="2020-08" db="EMBL/GenBank/DDBJ databases">
        <authorList>
            <person name="Hejnol A."/>
        </authorList>
    </citation>
    <scope>NUCLEOTIDE SEQUENCE [LARGE SCALE GENOMIC DNA]</scope>
</reference>
<organism evidence="5 6">
    <name type="scientific">Dimorphilus gyrociliatus</name>
    <dbReference type="NCBI Taxonomy" id="2664684"/>
    <lineage>
        <taxon>Eukaryota</taxon>
        <taxon>Metazoa</taxon>
        <taxon>Spiralia</taxon>
        <taxon>Lophotrochozoa</taxon>
        <taxon>Annelida</taxon>
        <taxon>Polychaeta</taxon>
        <taxon>Polychaeta incertae sedis</taxon>
        <taxon>Dinophilidae</taxon>
        <taxon>Dimorphilus</taxon>
    </lineage>
</organism>
<keyword evidence="6" id="KW-1185">Reference proteome</keyword>
<gene>
    <name evidence="5" type="ORF">DGYR_LOCUS144</name>
</gene>
<dbReference type="SUPFAM" id="SSF63825">
    <property type="entry name" value="YWTD domain"/>
    <property type="match status" value="1"/>
</dbReference>
<dbReference type="GO" id="GO:0043161">
    <property type="term" value="P:proteasome-mediated ubiquitin-dependent protein catabolic process"/>
    <property type="evidence" value="ECO:0007669"/>
    <property type="project" value="TreeGrafter"/>
</dbReference>
<dbReference type="InterPro" id="IPR011042">
    <property type="entry name" value="6-blade_b-propeller_TolB-like"/>
</dbReference>
<dbReference type="InterPro" id="IPR001841">
    <property type="entry name" value="Znf_RING"/>
</dbReference>
<evidence type="ECO:0000259" key="4">
    <source>
        <dbReference type="PROSITE" id="PS50089"/>
    </source>
</evidence>
<evidence type="ECO:0000313" key="5">
    <source>
        <dbReference type="EMBL" id="CAD5110783.1"/>
    </source>
</evidence>
<comment type="caution">
    <text evidence="5">The sequence shown here is derived from an EMBL/GenBank/DDBJ whole genome shotgun (WGS) entry which is preliminary data.</text>
</comment>
<dbReference type="PANTHER" id="PTHR24104">
    <property type="entry name" value="E3 UBIQUITIN-PROTEIN LIGASE NHLRC1-RELATED"/>
    <property type="match status" value="1"/>
</dbReference>
<protein>
    <submittedName>
        <fullName evidence="5">DgyrCDS149</fullName>
    </submittedName>
</protein>
<accession>A0A7I8V401</accession>
<dbReference type="PROSITE" id="PS50089">
    <property type="entry name" value="ZF_RING_2"/>
    <property type="match status" value="1"/>
</dbReference>
<dbReference type="Gene3D" id="2.120.10.30">
    <property type="entry name" value="TolB, C-terminal domain"/>
    <property type="match status" value="1"/>
</dbReference>
<keyword evidence="1 3" id="KW-0479">Metal-binding</keyword>
<dbReference type="InterPro" id="IPR050952">
    <property type="entry name" value="TRIM-NHL_E3_ligases"/>
</dbReference>
<dbReference type="EMBL" id="CAJFCJ010000001">
    <property type="protein sequence ID" value="CAD5110783.1"/>
    <property type="molecule type" value="Genomic_DNA"/>
</dbReference>
<dbReference type="PANTHER" id="PTHR24104:SF47">
    <property type="entry name" value="E3 UBIQUITIN-PROTEIN LIGASE NHLRC1"/>
    <property type="match status" value="1"/>
</dbReference>
<sequence length="326" mass="36452">MTECTVCQNCSENINELSCQHVFCNDCFDQFIAGSIVELRFFLRCCVCGTRTILVKESKNECPILNFGREGVEVLQKPLSLASNGNCLTISDKETSRVTVWKDGALLNSFPIIHRSNFCHGISVANDRITVAVAENQFTAICSYTFCGKFMMATYLSSSVYVTTIQHIQNHEIMIGDAEGRLYVIGKSGKVKTEKQLENCNYIGGLTKLITDEIAITNTPKHTIQFYDDQLEYLTATGGYGQRAEQFNFPTSIDSCHNIIAVADTGNKRVQLLDKRGNFIRFLVRYVDTVDVFMQPIGVTFIQECIAVMLGGVNRTKAGEVRIYQL</sequence>
<dbReference type="GO" id="GO:0000209">
    <property type="term" value="P:protein polyubiquitination"/>
    <property type="evidence" value="ECO:0007669"/>
    <property type="project" value="TreeGrafter"/>
</dbReference>